<evidence type="ECO:0000313" key="4">
    <source>
        <dbReference type="EMBL" id="MDQ2066299.1"/>
    </source>
</evidence>
<keyword evidence="1 4" id="KW-0808">Transferase</keyword>
<name>A0ABU0VX58_9RHOB</name>
<organism evidence="4 5">
    <name type="scientific">Pseudogemmobacter lacusdianii</name>
    <dbReference type="NCBI Taxonomy" id="3069608"/>
    <lineage>
        <taxon>Bacteria</taxon>
        <taxon>Pseudomonadati</taxon>
        <taxon>Pseudomonadota</taxon>
        <taxon>Alphaproteobacteria</taxon>
        <taxon>Rhodobacterales</taxon>
        <taxon>Paracoccaceae</taxon>
        <taxon>Pseudogemmobacter</taxon>
    </lineage>
</organism>
<dbReference type="EMBL" id="JAVDBT010000006">
    <property type="protein sequence ID" value="MDQ2066299.1"/>
    <property type="molecule type" value="Genomic_DNA"/>
</dbReference>
<evidence type="ECO:0000256" key="1">
    <source>
        <dbReference type="ARBA" id="ARBA00022603"/>
    </source>
</evidence>
<dbReference type="GO" id="GO:0008168">
    <property type="term" value="F:methyltransferase activity"/>
    <property type="evidence" value="ECO:0007669"/>
    <property type="project" value="UniProtKB-KW"/>
</dbReference>
<dbReference type="CDD" id="cd02440">
    <property type="entry name" value="AdoMet_MTases"/>
    <property type="match status" value="1"/>
</dbReference>
<sequence length="252" mass="26402">MFLDDQLTDDKFLCGKLRLFQPATGYRAATDAVLLAAACPAVSGQSVLDLGCGAGAATLCLAARVPALHHAGLELQPAYAELARRNAARNGVAVEVVEGDLTEMPKALRRDFDHVIANPPWYPPGGTRSPQPDRATALQVSLPLSTWVEAAARRLAPGGCLTLIAGADSLPDLLSALAPKMGTAAVLPLAAREGRAPLRVILRARKGGRGAFRLLAPFVIHQGPAHSGDRESYTPQANAVLRDGGDILPLFA</sequence>
<feature type="domain" description="Methyltransferase small" evidence="3">
    <location>
        <begin position="34"/>
        <end position="165"/>
    </location>
</feature>
<dbReference type="PANTHER" id="PTHR47739">
    <property type="entry name" value="TRNA1(VAL) (ADENINE(37)-N6)-METHYLTRANSFERASE"/>
    <property type="match status" value="1"/>
</dbReference>
<dbReference type="InterPro" id="IPR029063">
    <property type="entry name" value="SAM-dependent_MTases_sf"/>
</dbReference>
<protein>
    <submittedName>
        <fullName evidence="4">Methyltransferase</fullName>
    </submittedName>
</protein>
<comment type="caution">
    <text evidence="4">The sequence shown here is derived from an EMBL/GenBank/DDBJ whole genome shotgun (WGS) entry which is preliminary data.</text>
</comment>
<accession>A0ABU0VX58</accession>
<keyword evidence="5" id="KW-1185">Reference proteome</keyword>
<dbReference type="Pfam" id="PF05175">
    <property type="entry name" value="MTS"/>
    <property type="match status" value="1"/>
</dbReference>
<evidence type="ECO:0000256" key="2">
    <source>
        <dbReference type="ARBA" id="ARBA00022691"/>
    </source>
</evidence>
<dbReference type="Gene3D" id="3.40.50.150">
    <property type="entry name" value="Vaccinia Virus protein VP39"/>
    <property type="match status" value="1"/>
</dbReference>
<dbReference type="GO" id="GO:0032259">
    <property type="term" value="P:methylation"/>
    <property type="evidence" value="ECO:0007669"/>
    <property type="project" value="UniProtKB-KW"/>
</dbReference>
<reference evidence="4 5" key="1">
    <citation type="submission" date="2023-08" db="EMBL/GenBank/DDBJ databases">
        <title>Characterization of two Paracoccaceae strains isolated from Phycosphere and proposal of Xinfangfangia lacusdiani sp. nov.</title>
        <authorList>
            <person name="Deng Y."/>
            <person name="Zhang Y.Q."/>
        </authorList>
    </citation>
    <scope>NUCLEOTIDE SEQUENCE [LARGE SCALE GENOMIC DNA]</scope>
    <source>
        <strain evidence="4 5">CPCC 101601</strain>
    </source>
</reference>
<dbReference type="SUPFAM" id="SSF53335">
    <property type="entry name" value="S-adenosyl-L-methionine-dependent methyltransferases"/>
    <property type="match status" value="1"/>
</dbReference>
<dbReference type="RefSeq" id="WP_306680094.1">
    <property type="nucleotide sequence ID" value="NZ_JAVDBT010000006.1"/>
</dbReference>
<dbReference type="InterPro" id="IPR002052">
    <property type="entry name" value="DNA_methylase_N6_adenine_CS"/>
</dbReference>
<proteinExistence type="predicted"/>
<gene>
    <name evidence="4" type="ORF">Q9295_07940</name>
</gene>
<dbReference type="InterPro" id="IPR007848">
    <property type="entry name" value="Small_mtfrase_dom"/>
</dbReference>
<dbReference type="PANTHER" id="PTHR47739:SF1">
    <property type="entry name" value="TRNA1(VAL) (ADENINE(37)-N6)-METHYLTRANSFERASE"/>
    <property type="match status" value="1"/>
</dbReference>
<dbReference type="Proteomes" id="UP001239680">
    <property type="component" value="Unassembled WGS sequence"/>
</dbReference>
<evidence type="ECO:0000313" key="5">
    <source>
        <dbReference type="Proteomes" id="UP001239680"/>
    </source>
</evidence>
<keyword evidence="1 4" id="KW-0489">Methyltransferase</keyword>
<dbReference type="InterPro" id="IPR050210">
    <property type="entry name" value="tRNA_Adenine-N(6)_MTase"/>
</dbReference>
<dbReference type="PROSITE" id="PS00092">
    <property type="entry name" value="N6_MTASE"/>
    <property type="match status" value="1"/>
</dbReference>
<evidence type="ECO:0000259" key="3">
    <source>
        <dbReference type="Pfam" id="PF05175"/>
    </source>
</evidence>
<keyword evidence="2" id="KW-0949">S-adenosyl-L-methionine</keyword>